<organism evidence="1 2">
    <name type="scientific">Paraperlucidibaca baekdonensis</name>
    <dbReference type="NCBI Taxonomy" id="748120"/>
    <lineage>
        <taxon>Bacteria</taxon>
        <taxon>Pseudomonadati</taxon>
        <taxon>Pseudomonadota</taxon>
        <taxon>Gammaproteobacteria</taxon>
        <taxon>Moraxellales</taxon>
        <taxon>Moraxellaceae</taxon>
        <taxon>Paraperlucidibaca</taxon>
    </lineage>
</organism>
<proteinExistence type="predicted"/>
<gene>
    <name evidence="1" type="ORF">DFR26_1651</name>
</gene>
<dbReference type="AlphaFoldDB" id="A0A3E0H3I3"/>
<dbReference type="PANTHER" id="PTHR22602">
    <property type="entry name" value="TRANSFERASE CAF17, MITOCHONDRIAL-RELATED"/>
    <property type="match status" value="1"/>
</dbReference>
<dbReference type="RefSeq" id="WP_181899026.1">
    <property type="nucleotide sequence ID" value="NZ_QUNR01000003.1"/>
</dbReference>
<dbReference type="Proteomes" id="UP000256774">
    <property type="component" value="Unassembled WGS sequence"/>
</dbReference>
<reference evidence="1 2" key="1">
    <citation type="submission" date="2018-08" db="EMBL/GenBank/DDBJ databases">
        <title>Genomic Encyclopedia of Type Strains, Phase IV (KMG-IV): sequencing the most valuable type-strain genomes for metagenomic binning, comparative biology and taxonomic classification.</title>
        <authorList>
            <person name="Goeker M."/>
        </authorList>
    </citation>
    <scope>NUCLEOTIDE SEQUENCE [LARGE SCALE GENOMIC DNA]</scope>
    <source>
        <strain evidence="1 2">DSM 26022</strain>
    </source>
</reference>
<dbReference type="EMBL" id="QUNR01000003">
    <property type="protein sequence ID" value="REH37867.1"/>
    <property type="molecule type" value="Genomic_DNA"/>
</dbReference>
<evidence type="ECO:0000313" key="2">
    <source>
        <dbReference type="Proteomes" id="UP000256774"/>
    </source>
</evidence>
<name>A0A3E0H3I3_9GAMM</name>
<evidence type="ECO:0000313" key="1">
    <source>
        <dbReference type="EMBL" id="REH37867.1"/>
    </source>
</evidence>
<dbReference type="Gene3D" id="2.40.30.160">
    <property type="match status" value="1"/>
</dbReference>
<dbReference type="InterPro" id="IPR045179">
    <property type="entry name" value="YgfZ/GcvT"/>
</dbReference>
<dbReference type="PANTHER" id="PTHR22602:SF0">
    <property type="entry name" value="TRANSFERASE CAF17, MITOCHONDRIAL-RELATED"/>
    <property type="match status" value="1"/>
</dbReference>
<sequence length="312" mass="34302">MTHPCPSHEHRLAIAHERANAALSVPLAWSSLQVTGPDAHTFLQGQMSCDMKQVTAEQASLGCLLSLKGRIEASVIVVQGDAGYDLLMPSAQRETVRSRLAKYAVFSNVTLQPAQTHITGLLGNSALPKTLATTPYATQQTANGQLIRLPGLHRGLRLQDEPATAAPDSAQAAWQAEAIVSGEQHIDETMKDLWQPQELDYHRLGGVSYQKGCYMGQEIVARLYFRGQLKTGLCWLHAPWVDTDASLEWPVMADEKAVGRVLSLAWPDTQSIWLLASVRLDAEALYWQLANGERVALSREPFQRHELITPPG</sequence>
<dbReference type="GO" id="GO:0016226">
    <property type="term" value="P:iron-sulfur cluster assembly"/>
    <property type="evidence" value="ECO:0007669"/>
    <property type="project" value="TreeGrafter"/>
</dbReference>
<protein>
    <submittedName>
        <fullName evidence="1">Uncharacterized protein</fullName>
    </submittedName>
</protein>
<dbReference type="InterPro" id="IPR017703">
    <property type="entry name" value="YgfZ/GCV_T_CS"/>
</dbReference>
<keyword evidence="2" id="KW-1185">Reference proteome</keyword>
<accession>A0A3E0H3I3</accession>
<comment type="caution">
    <text evidence="1">The sequence shown here is derived from an EMBL/GenBank/DDBJ whole genome shotgun (WGS) entry which is preliminary data.</text>
</comment>
<dbReference type="NCBIfam" id="TIGR03317">
    <property type="entry name" value="ygfZ_signature"/>
    <property type="match status" value="1"/>
</dbReference>
<dbReference type="Gene3D" id="3.30.70.1400">
    <property type="entry name" value="Aminomethyltransferase beta-barrel domains"/>
    <property type="match status" value="1"/>
</dbReference>
<dbReference type="SUPFAM" id="SSF103025">
    <property type="entry name" value="Folate-binding domain"/>
    <property type="match status" value="1"/>
</dbReference>